<evidence type="ECO:0000256" key="2">
    <source>
        <dbReference type="ARBA" id="ARBA00022692"/>
    </source>
</evidence>
<keyword evidence="3 6" id="KW-1133">Transmembrane helix</keyword>
<dbReference type="Pfam" id="PF07690">
    <property type="entry name" value="MFS_1"/>
    <property type="match status" value="1"/>
</dbReference>
<dbReference type="PANTHER" id="PTHR23294:SF19">
    <property type="entry name" value="DUF895 DOMAIN MEMBRANE PROTEIN-RELATED"/>
    <property type="match status" value="1"/>
</dbReference>
<evidence type="ECO:0000256" key="5">
    <source>
        <dbReference type="SAM" id="MobiDB-lite"/>
    </source>
</evidence>
<feature type="transmembrane region" description="Helical" evidence="6">
    <location>
        <begin position="36"/>
        <end position="56"/>
    </location>
</feature>
<comment type="caution">
    <text evidence="7">The sequence shown here is derived from an EMBL/GenBank/DDBJ whole genome shotgun (WGS) entry which is preliminary data.</text>
</comment>
<feature type="transmembrane region" description="Helical" evidence="6">
    <location>
        <begin position="68"/>
        <end position="87"/>
    </location>
</feature>
<feature type="transmembrane region" description="Helical" evidence="6">
    <location>
        <begin position="253"/>
        <end position="277"/>
    </location>
</feature>
<evidence type="ECO:0000256" key="3">
    <source>
        <dbReference type="ARBA" id="ARBA00022989"/>
    </source>
</evidence>
<dbReference type="SUPFAM" id="SSF103473">
    <property type="entry name" value="MFS general substrate transporter"/>
    <property type="match status" value="1"/>
</dbReference>
<dbReference type="PANTHER" id="PTHR23294">
    <property type="entry name" value="ET TRANSLATION PRODUCT-RELATED"/>
    <property type="match status" value="1"/>
</dbReference>
<protein>
    <submittedName>
        <fullName evidence="7">Uncharacterized protein</fullName>
    </submittedName>
</protein>
<keyword evidence="8" id="KW-1185">Reference proteome</keyword>
<dbReference type="InterPro" id="IPR011701">
    <property type="entry name" value="MFS"/>
</dbReference>
<proteinExistence type="predicted"/>
<name>A0ABR3FHR1_9AGAR</name>
<dbReference type="Gene3D" id="1.20.1250.20">
    <property type="entry name" value="MFS general substrate transporter like domains"/>
    <property type="match status" value="1"/>
</dbReference>
<feature type="compositionally biased region" description="Basic and acidic residues" evidence="5">
    <location>
        <begin position="1"/>
        <end position="19"/>
    </location>
</feature>
<dbReference type="Proteomes" id="UP001465976">
    <property type="component" value="Unassembled WGS sequence"/>
</dbReference>
<comment type="subcellular location">
    <subcellularLocation>
        <location evidence="1">Membrane</location>
        <topology evidence="1">Multi-pass membrane protein</topology>
    </subcellularLocation>
</comment>
<reference evidence="7 8" key="1">
    <citation type="submission" date="2024-02" db="EMBL/GenBank/DDBJ databases">
        <title>A draft genome for the cacao thread blight pathogen Marasmius crinis-equi.</title>
        <authorList>
            <person name="Cohen S.P."/>
            <person name="Baruah I.K."/>
            <person name="Amoako-Attah I."/>
            <person name="Bukari Y."/>
            <person name="Meinhardt L.W."/>
            <person name="Bailey B.A."/>
        </authorList>
    </citation>
    <scope>NUCLEOTIDE SEQUENCE [LARGE SCALE GENOMIC DNA]</scope>
    <source>
        <strain evidence="7 8">GH-76</strain>
    </source>
</reference>
<keyword evidence="4 6" id="KW-0472">Membrane</keyword>
<evidence type="ECO:0000313" key="7">
    <source>
        <dbReference type="EMBL" id="KAL0574628.1"/>
    </source>
</evidence>
<feature type="transmembrane region" description="Helical" evidence="6">
    <location>
        <begin position="123"/>
        <end position="143"/>
    </location>
</feature>
<accession>A0ABR3FHR1</accession>
<feature type="transmembrane region" description="Helical" evidence="6">
    <location>
        <begin position="420"/>
        <end position="441"/>
    </location>
</feature>
<feature type="region of interest" description="Disordered" evidence="5">
    <location>
        <begin position="1"/>
        <end position="20"/>
    </location>
</feature>
<feature type="transmembrane region" description="Helical" evidence="6">
    <location>
        <begin position="164"/>
        <end position="185"/>
    </location>
</feature>
<evidence type="ECO:0000313" key="8">
    <source>
        <dbReference type="Proteomes" id="UP001465976"/>
    </source>
</evidence>
<organism evidence="7 8">
    <name type="scientific">Marasmius crinis-equi</name>
    <dbReference type="NCBI Taxonomy" id="585013"/>
    <lineage>
        <taxon>Eukaryota</taxon>
        <taxon>Fungi</taxon>
        <taxon>Dikarya</taxon>
        <taxon>Basidiomycota</taxon>
        <taxon>Agaricomycotina</taxon>
        <taxon>Agaricomycetes</taxon>
        <taxon>Agaricomycetidae</taxon>
        <taxon>Agaricales</taxon>
        <taxon>Marasmiineae</taxon>
        <taxon>Marasmiaceae</taxon>
        <taxon>Marasmius</taxon>
    </lineage>
</organism>
<dbReference type="EMBL" id="JBAHYK010000380">
    <property type="protein sequence ID" value="KAL0574628.1"/>
    <property type="molecule type" value="Genomic_DNA"/>
</dbReference>
<keyword evidence="2 6" id="KW-0812">Transmembrane</keyword>
<dbReference type="InterPro" id="IPR051617">
    <property type="entry name" value="UNC-93-like_regulator"/>
</dbReference>
<feature type="transmembrane region" description="Helical" evidence="6">
    <location>
        <begin position="283"/>
        <end position="304"/>
    </location>
</feature>
<evidence type="ECO:0000256" key="6">
    <source>
        <dbReference type="SAM" id="Phobius"/>
    </source>
</evidence>
<sequence>MSSSESLKEGRPDSKDEVGVLHGTEKRKRTWYRTTMFNAHVIGIVGFTAPGLWNAMSALGAGGAREPYLVNASNALIFGLMGVFCLLGATVSNYIGLSWTLVLGAVGYPVYSAGLYCNVKYGNVWFVMLGAAIDGISAGLFWASEAAVAVGYPEPSKRGKYLNIWVWWRTIGPIIGGAIVLALNHKNGQRGHVGTDTYIIFIALQCLSVPVALLLSPPEKVEREDGTKVQPQPKVTLKQTLVDLGRCMRKREVLLLLPVFSAAYFNSYSSTFASLYFSVRARALNGFVGNFPTLLASQLISTLLDYKGLTQKARLLWGFWLVVATHILAWVYAVVIIADYQKNNPVLDWSNGGAYVRGFFVDVFWSFSKQILQSWLYYIMGTLTNDISELTRYTGILRGIESFAQAVAYGLNADKRIPTWVPIGINLGLLVISIYPTWLIVRDFRSADDAKLAQDEEKKSVSSYASGTVAPEALVKVATREGRVQ</sequence>
<gene>
    <name evidence="7" type="ORF">V5O48_007324</name>
</gene>
<feature type="transmembrane region" description="Helical" evidence="6">
    <location>
        <begin position="316"/>
        <end position="338"/>
    </location>
</feature>
<evidence type="ECO:0000256" key="4">
    <source>
        <dbReference type="ARBA" id="ARBA00023136"/>
    </source>
</evidence>
<evidence type="ECO:0000256" key="1">
    <source>
        <dbReference type="ARBA" id="ARBA00004141"/>
    </source>
</evidence>
<feature type="transmembrane region" description="Helical" evidence="6">
    <location>
        <begin position="94"/>
        <end position="111"/>
    </location>
</feature>
<dbReference type="InterPro" id="IPR036259">
    <property type="entry name" value="MFS_trans_sf"/>
</dbReference>